<name>A0A409VJN5_9AGAR</name>
<proteinExistence type="predicted"/>
<dbReference type="Proteomes" id="UP000284706">
    <property type="component" value="Unassembled WGS sequence"/>
</dbReference>
<keyword evidence="1" id="KW-0472">Membrane</keyword>
<evidence type="ECO:0000313" key="4">
    <source>
        <dbReference type="Proteomes" id="UP000284706"/>
    </source>
</evidence>
<feature type="transmembrane region" description="Helical" evidence="1">
    <location>
        <begin position="331"/>
        <end position="352"/>
    </location>
</feature>
<dbReference type="OrthoDB" id="9451547at2759"/>
<organism evidence="3 4">
    <name type="scientific">Gymnopilus dilepis</name>
    <dbReference type="NCBI Taxonomy" id="231916"/>
    <lineage>
        <taxon>Eukaryota</taxon>
        <taxon>Fungi</taxon>
        <taxon>Dikarya</taxon>
        <taxon>Basidiomycota</taxon>
        <taxon>Agaricomycotina</taxon>
        <taxon>Agaricomycetes</taxon>
        <taxon>Agaricomycetidae</taxon>
        <taxon>Agaricales</taxon>
        <taxon>Agaricineae</taxon>
        <taxon>Hymenogastraceae</taxon>
        <taxon>Gymnopilus</taxon>
    </lineage>
</organism>
<dbReference type="PANTHER" id="PTHR35043">
    <property type="entry name" value="TRANSCRIPTION FACTOR DOMAIN-CONTAINING PROTEIN"/>
    <property type="match status" value="1"/>
</dbReference>
<keyword evidence="2" id="KW-0732">Signal</keyword>
<feature type="transmembrane region" description="Helical" evidence="1">
    <location>
        <begin position="201"/>
        <end position="219"/>
    </location>
</feature>
<evidence type="ECO:0000256" key="2">
    <source>
        <dbReference type="SAM" id="SignalP"/>
    </source>
</evidence>
<dbReference type="EMBL" id="NHYE01005629">
    <property type="protein sequence ID" value="PPQ66484.1"/>
    <property type="molecule type" value="Genomic_DNA"/>
</dbReference>
<feature type="chain" id="PRO_5019075882" evidence="2">
    <location>
        <begin position="18"/>
        <end position="414"/>
    </location>
</feature>
<gene>
    <name evidence="3" type="ORF">CVT26_011172</name>
</gene>
<accession>A0A409VJN5</accession>
<evidence type="ECO:0000256" key="1">
    <source>
        <dbReference type="SAM" id="Phobius"/>
    </source>
</evidence>
<sequence length="414" mass="47035">MLILLFLFLLAQDSAQAGVLPPRDDSSQSPQCPNQRTVVDITWSCVATMFACTWISVHPNIPAPEERWWEAIIKRFQYMLWTIFAPEIILFWAIKQWHGARRVAKQYRHYDPNWTVTHAHFLQMGGFMLYDGDEPIGILSYENFDNLLEQHRIPFPSITKREIMDRSKSDLLAKCVAIGQLIWFMIQVFSRLAKHMPIAELELVTIALAFLTGFLYFFWWEKPVNVSTSVPVHLLMRHNSPPSPNLPIDSGRSQMSTFTVYDEIARQFTGPKKIGTFYAIPLTSTIEIRTILVASVVGTIFGALHCLGIYKPVFQLRNDPSDLINFDFWRPFSLAVALIPGLIAVVALLRIWNERAQSKLSTHVAGILTVFAFLSLPFYATARVGILASGFLSLGSLPPGAFNTITWLSYFPHV</sequence>
<feature type="transmembrane region" description="Helical" evidence="1">
    <location>
        <begin position="364"/>
        <end position="382"/>
    </location>
</feature>
<feature type="transmembrane region" description="Helical" evidence="1">
    <location>
        <begin position="78"/>
        <end position="94"/>
    </location>
</feature>
<keyword evidence="1" id="KW-1133">Transmembrane helix</keyword>
<feature type="transmembrane region" description="Helical" evidence="1">
    <location>
        <begin position="291"/>
        <end position="310"/>
    </location>
</feature>
<keyword evidence="4" id="KW-1185">Reference proteome</keyword>
<evidence type="ECO:0000313" key="3">
    <source>
        <dbReference type="EMBL" id="PPQ66484.1"/>
    </source>
</evidence>
<dbReference type="PANTHER" id="PTHR35043:SF7">
    <property type="entry name" value="TRANSCRIPTION FACTOR DOMAIN-CONTAINING PROTEIN"/>
    <property type="match status" value="1"/>
</dbReference>
<feature type="signal peptide" evidence="2">
    <location>
        <begin position="1"/>
        <end position="17"/>
    </location>
</feature>
<protein>
    <submittedName>
        <fullName evidence="3">Uncharacterized protein</fullName>
    </submittedName>
</protein>
<reference evidence="3 4" key="1">
    <citation type="journal article" date="2018" name="Evol. Lett.">
        <title>Horizontal gene cluster transfer increased hallucinogenic mushroom diversity.</title>
        <authorList>
            <person name="Reynolds H.T."/>
            <person name="Vijayakumar V."/>
            <person name="Gluck-Thaler E."/>
            <person name="Korotkin H.B."/>
            <person name="Matheny P.B."/>
            <person name="Slot J.C."/>
        </authorList>
    </citation>
    <scope>NUCLEOTIDE SEQUENCE [LARGE SCALE GENOMIC DNA]</scope>
    <source>
        <strain evidence="3 4">SRW20</strain>
    </source>
</reference>
<dbReference type="AlphaFoldDB" id="A0A409VJN5"/>
<comment type="caution">
    <text evidence="3">The sequence shown here is derived from an EMBL/GenBank/DDBJ whole genome shotgun (WGS) entry which is preliminary data.</text>
</comment>
<keyword evidence="1" id="KW-0812">Transmembrane</keyword>
<feature type="transmembrane region" description="Helical" evidence="1">
    <location>
        <begin position="171"/>
        <end position="189"/>
    </location>
</feature>
<dbReference type="InParanoid" id="A0A409VJN5"/>